<keyword evidence="1" id="KW-0472">Membrane</keyword>
<feature type="transmembrane region" description="Helical" evidence="1">
    <location>
        <begin position="164"/>
        <end position="197"/>
    </location>
</feature>
<gene>
    <name evidence="2" type="ORF">ICJ85_04950</name>
</gene>
<dbReference type="EMBL" id="JACVXD010000002">
    <property type="protein sequence ID" value="MBD0823361.1"/>
    <property type="molecule type" value="Genomic_DNA"/>
</dbReference>
<feature type="transmembrane region" description="Helical" evidence="1">
    <location>
        <begin position="12"/>
        <end position="33"/>
    </location>
</feature>
<evidence type="ECO:0000313" key="3">
    <source>
        <dbReference type="Proteomes" id="UP000621516"/>
    </source>
</evidence>
<dbReference type="Proteomes" id="UP000621516">
    <property type="component" value="Unassembled WGS sequence"/>
</dbReference>
<feature type="transmembrane region" description="Helical" evidence="1">
    <location>
        <begin position="204"/>
        <end position="223"/>
    </location>
</feature>
<feature type="transmembrane region" description="Helical" evidence="1">
    <location>
        <begin position="139"/>
        <end position="158"/>
    </location>
</feature>
<dbReference type="RefSeq" id="WP_188222672.1">
    <property type="nucleotide sequence ID" value="NZ_JACVXD010000002.1"/>
</dbReference>
<name>A0A8J6U7Z4_9FLAO</name>
<organism evidence="2 3">
    <name type="scientific">Aestuariibaculum marinum</name>
    <dbReference type="NCBI Taxonomy" id="2683592"/>
    <lineage>
        <taxon>Bacteria</taxon>
        <taxon>Pseudomonadati</taxon>
        <taxon>Bacteroidota</taxon>
        <taxon>Flavobacteriia</taxon>
        <taxon>Flavobacteriales</taxon>
        <taxon>Flavobacteriaceae</taxon>
    </lineage>
</organism>
<comment type="caution">
    <text evidence="2">The sequence shown here is derived from an EMBL/GenBank/DDBJ whole genome shotgun (WGS) entry which is preliminary data.</text>
</comment>
<evidence type="ECO:0008006" key="4">
    <source>
        <dbReference type="Google" id="ProtNLM"/>
    </source>
</evidence>
<feature type="transmembrane region" description="Helical" evidence="1">
    <location>
        <begin position="348"/>
        <end position="368"/>
    </location>
</feature>
<feature type="transmembrane region" description="Helical" evidence="1">
    <location>
        <begin position="76"/>
        <end position="93"/>
    </location>
</feature>
<feature type="transmembrane region" description="Helical" evidence="1">
    <location>
        <begin position="99"/>
        <end position="118"/>
    </location>
</feature>
<evidence type="ECO:0000256" key="1">
    <source>
        <dbReference type="SAM" id="Phobius"/>
    </source>
</evidence>
<accession>A0A8J6U7Z4</accession>
<feature type="transmembrane region" description="Helical" evidence="1">
    <location>
        <begin position="388"/>
        <end position="416"/>
    </location>
</feature>
<feature type="transmembrane region" description="Helical" evidence="1">
    <location>
        <begin position="39"/>
        <end position="55"/>
    </location>
</feature>
<protein>
    <recommendedName>
        <fullName evidence="4">Oligosaccharide repeat unit polymerase</fullName>
    </recommendedName>
</protein>
<sequence length="422" mass="49466">MKIFKDTSLEYIFFTYYIIFEIVFAYNLSFIGLSGFSRVPYLRLGLMLFTVVFFLKDFLNLKLNLRFKRSIKYQDLFVKLFILSALISLPVGLFNRNPIVYFITDFVYILLGAFLFFITKRRNSLNDINVPLLVHNRILFKKLSYFFSLVTFLCILFNLDAPALLPIILIVLVFLNVIIKNYILACFMLVPYLYLVLSSNRTQLIVFLLVVFFLFLRYIRKFFSLKTVFLYSFIFGIVFFVFRIELLEGLLFFIDKHSNVGYRIYQLLFVFKEGIDFSNPFFTSISQRILEAQAVYDYWTTNLYTFIFGAGSGGVIDGREVFNDSSVLNSALLGADKIHNIHILPMALIYRYGLFGLCLFVILIIMAIKSAKNILDSSDLQKVFWNLFFLSWFVFSMPAASFLWTMPLFWISLAMINNKNYI</sequence>
<keyword evidence="1" id="KW-1133">Transmembrane helix</keyword>
<reference evidence="2 3" key="1">
    <citation type="journal article" date="2018" name="J. Microbiol.">
        <title>Aestuariibaculum marinum sp. nov., a marine bacterium isolated from seawater in South Korea.</title>
        <authorList>
            <person name="Choi J."/>
            <person name="Lee D."/>
            <person name="Jang J.H."/>
            <person name="Cha S."/>
            <person name="Seo T."/>
        </authorList>
    </citation>
    <scope>NUCLEOTIDE SEQUENCE [LARGE SCALE GENOMIC DNA]</scope>
    <source>
        <strain evidence="2 3">IP7</strain>
    </source>
</reference>
<evidence type="ECO:0000313" key="2">
    <source>
        <dbReference type="EMBL" id="MBD0823361.1"/>
    </source>
</evidence>
<feature type="transmembrane region" description="Helical" evidence="1">
    <location>
        <begin position="229"/>
        <end position="254"/>
    </location>
</feature>
<keyword evidence="1" id="KW-0812">Transmembrane</keyword>
<proteinExistence type="predicted"/>
<dbReference type="AlphaFoldDB" id="A0A8J6U7Z4"/>
<keyword evidence="3" id="KW-1185">Reference proteome</keyword>